<dbReference type="PANTHER" id="PTHR43409">
    <property type="entry name" value="ANAEROBIC MAGNESIUM-PROTOPORPHYRIN IX MONOMETHYL ESTER CYCLASE-RELATED"/>
    <property type="match status" value="1"/>
</dbReference>
<dbReference type="AlphaFoldDB" id="A0A1I2QF32"/>
<dbReference type="Proteomes" id="UP000199337">
    <property type="component" value="Unassembled WGS sequence"/>
</dbReference>
<dbReference type="EMBL" id="FOOX01000003">
    <property type="protein sequence ID" value="SFG27155.1"/>
    <property type="molecule type" value="Genomic_DNA"/>
</dbReference>
<evidence type="ECO:0000313" key="7">
    <source>
        <dbReference type="EMBL" id="SFG27155.1"/>
    </source>
</evidence>
<proteinExistence type="predicted"/>
<sequence length="375" mass="42025">MNIEQGPIRPPSEAASLLIRVTRNCPWNKCTFCSTYKGKKFSRRPIEEVLRDVDTVRRVSEQVRQISRSKGFGGKITSEVVNESGARYGHLHYHVASWLYYGGKSVFLQDANSLLLKTSDLVEIINYIRTAFPSVERVTTYARADTAARKNDEDFLALGNAGLSRIHMGMESGSDIVLKMVQKGITSSQLIQAAQKIRGAGISLCWYIMPGLGGKEHSSEHALGTAEVINAGNPDYVRFRTLSVLKRTPLYDMVQSGIFTVPDEDDMVEEQRLIIQSLNGVTTTIVSDHVLNLLQELEGTLPVDREKMLNIIARYLALPQEAKNNYQLGRRAGVYLKLDDMQNKNRFNYVQSLLSQIGGPENINKELAKIRRGFV</sequence>
<accession>A0A1I2QF32</accession>
<feature type="domain" description="Radical SAM core" evidence="6">
    <location>
        <begin position="11"/>
        <end position="284"/>
    </location>
</feature>
<dbReference type="Gene3D" id="3.80.30.20">
    <property type="entry name" value="tm_1862 like domain"/>
    <property type="match status" value="1"/>
</dbReference>
<dbReference type="InterPro" id="IPR007197">
    <property type="entry name" value="rSAM"/>
</dbReference>
<evidence type="ECO:0000256" key="4">
    <source>
        <dbReference type="ARBA" id="ARBA00023004"/>
    </source>
</evidence>
<dbReference type="SUPFAM" id="SSF102114">
    <property type="entry name" value="Radical SAM enzymes"/>
    <property type="match status" value="1"/>
</dbReference>
<dbReference type="OrthoDB" id="9777636at2"/>
<dbReference type="STRING" id="341036.SAMN05660649_01219"/>
<dbReference type="PANTHER" id="PTHR43409:SF4">
    <property type="entry name" value="RADICAL SAM SUPERFAMILY PROTEIN"/>
    <property type="match status" value="1"/>
</dbReference>
<evidence type="ECO:0000256" key="5">
    <source>
        <dbReference type="ARBA" id="ARBA00023014"/>
    </source>
</evidence>
<dbReference type="RefSeq" id="WP_092469697.1">
    <property type="nucleotide sequence ID" value="NZ_FOOX01000003.1"/>
</dbReference>
<name>A0A1I2QF32_9FIRM</name>
<evidence type="ECO:0000313" key="8">
    <source>
        <dbReference type="Proteomes" id="UP000199337"/>
    </source>
</evidence>
<dbReference type="SMART" id="SM00729">
    <property type="entry name" value="Elp3"/>
    <property type="match status" value="1"/>
</dbReference>
<keyword evidence="2" id="KW-0949">S-adenosyl-L-methionine</keyword>
<comment type="cofactor">
    <cofactor evidence="1">
        <name>[4Fe-4S] cluster</name>
        <dbReference type="ChEBI" id="CHEBI:49883"/>
    </cofactor>
</comment>
<keyword evidence="4" id="KW-0408">Iron</keyword>
<dbReference type="GO" id="GO:0003824">
    <property type="term" value="F:catalytic activity"/>
    <property type="evidence" value="ECO:0007669"/>
    <property type="project" value="InterPro"/>
</dbReference>
<keyword evidence="5" id="KW-0411">Iron-sulfur</keyword>
<dbReference type="InterPro" id="IPR051198">
    <property type="entry name" value="BchE-like"/>
</dbReference>
<dbReference type="InterPro" id="IPR058240">
    <property type="entry name" value="rSAM_sf"/>
</dbReference>
<dbReference type="SFLD" id="SFLDG01095">
    <property type="entry name" value="Uncharacterised_Radical_SAM_Su"/>
    <property type="match status" value="1"/>
</dbReference>
<reference evidence="8" key="1">
    <citation type="submission" date="2016-10" db="EMBL/GenBank/DDBJ databases">
        <authorList>
            <person name="Varghese N."/>
            <person name="Submissions S."/>
        </authorList>
    </citation>
    <scope>NUCLEOTIDE SEQUENCE [LARGE SCALE GENOMIC DNA]</scope>
    <source>
        <strain evidence="8">DSM 17038</strain>
    </source>
</reference>
<organism evidence="7 8">
    <name type="scientific">Desulfotruncus arcticus DSM 17038</name>
    <dbReference type="NCBI Taxonomy" id="1121424"/>
    <lineage>
        <taxon>Bacteria</taxon>
        <taxon>Bacillati</taxon>
        <taxon>Bacillota</taxon>
        <taxon>Clostridia</taxon>
        <taxon>Eubacteriales</taxon>
        <taxon>Desulfallaceae</taxon>
        <taxon>Desulfotruncus</taxon>
    </lineage>
</organism>
<gene>
    <name evidence="7" type="ORF">SAMN05660649_01219</name>
</gene>
<evidence type="ECO:0000256" key="2">
    <source>
        <dbReference type="ARBA" id="ARBA00022691"/>
    </source>
</evidence>
<evidence type="ECO:0000256" key="1">
    <source>
        <dbReference type="ARBA" id="ARBA00001966"/>
    </source>
</evidence>
<dbReference type="GO" id="GO:0051536">
    <property type="term" value="F:iron-sulfur cluster binding"/>
    <property type="evidence" value="ECO:0007669"/>
    <property type="project" value="UniProtKB-KW"/>
</dbReference>
<dbReference type="PROSITE" id="PS51918">
    <property type="entry name" value="RADICAL_SAM"/>
    <property type="match status" value="1"/>
</dbReference>
<keyword evidence="3" id="KW-0479">Metal-binding</keyword>
<dbReference type="InterPro" id="IPR023404">
    <property type="entry name" value="rSAM_horseshoe"/>
</dbReference>
<evidence type="ECO:0000259" key="6">
    <source>
        <dbReference type="PROSITE" id="PS51918"/>
    </source>
</evidence>
<protein>
    <submittedName>
        <fullName evidence="7">Radical SAM superfamily protein</fullName>
    </submittedName>
</protein>
<dbReference type="SFLD" id="SFLDS00029">
    <property type="entry name" value="Radical_SAM"/>
    <property type="match status" value="1"/>
</dbReference>
<dbReference type="GO" id="GO:0046872">
    <property type="term" value="F:metal ion binding"/>
    <property type="evidence" value="ECO:0007669"/>
    <property type="project" value="UniProtKB-KW"/>
</dbReference>
<dbReference type="InterPro" id="IPR006638">
    <property type="entry name" value="Elp3/MiaA/NifB-like_rSAM"/>
</dbReference>
<keyword evidence="8" id="KW-1185">Reference proteome</keyword>
<dbReference type="Pfam" id="PF04055">
    <property type="entry name" value="Radical_SAM"/>
    <property type="match status" value="1"/>
</dbReference>
<evidence type="ECO:0000256" key="3">
    <source>
        <dbReference type="ARBA" id="ARBA00022723"/>
    </source>
</evidence>